<dbReference type="GO" id="GO:0005886">
    <property type="term" value="C:plasma membrane"/>
    <property type="evidence" value="ECO:0007669"/>
    <property type="project" value="UniProtKB-SubCell"/>
</dbReference>
<dbReference type="PANTHER" id="PTHR30012:SF7">
    <property type="entry name" value="PROTEIN TRANSPORT PROTEIN HOFC HOMOLOG"/>
    <property type="match status" value="1"/>
</dbReference>
<comment type="caution">
    <text evidence="12">The sequence shown here is derived from an EMBL/GenBank/DDBJ whole genome shotgun (WGS) entry which is preliminary data.</text>
</comment>
<evidence type="ECO:0000259" key="11">
    <source>
        <dbReference type="Pfam" id="PF00482"/>
    </source>
</evidence>
<keyword evidence="7 10" id="KW-1133">Transmembrane helix</keyword>
<sequence>MTERIRYKGLDAQGQPCEGVLQAPTLEAARLRLLGQGIRIVELQAGDAPADAARGPRRASINAADVLLFTRELAQLKRANLPLDKALTILRDLAPTERLQRFVADVADGIRGGKTLHQALQPHESSLGHQYLAMIRAGEASGNLQLALTDLAAQLEADARQRGQLVTALTYPAILLGVSVLSVFLLLLFVVPQFRDLFDAMGDALPLTTRWVLAFSDAVRLHWQVGLLLALAVFLLLRQWHARPSGRLAVDRLLLRLPVLGDVVAALQSAVYFRTLGMLLQRGVPLLDALRYAAETLTNHALAAEARPLVEHAKAGRRLSDGFAGQRLGERGAAALIRVAEETGQLAPTLTRLGERFEEDSRRVLARLLSMVEPLIIIALGTIVAFIIIAILGGVLSINETI</sequence>
<protein>
    <submittedName>
        <fullName evidence="12">Putative type II secretion system protein F</fullName>
    </submittedName>
</protein>
<dbReference type="Pfam" id="PF00482">
    <property type="entry name" value="T2SSF"/>
    <property type="match status" value="2"/>
</dbReference>
<evidence type="ECO:0000256" key="4">
    <source>
        <dbReference type="ARBA" id="ARBA00022475"/>
    </source>
</evidence>
<keyword evidence="5" id="KW-0997">Cell inner membrane</keyword>
<dbReference type="InterPro" id="IPR042094">
    <property type="entry name" value="T2SS_GspF_sf"/>
</dbReference>
<evidence type="ECO:0000313" key="12">
    <source>
        <dbReference type="EMBL" id="TSE35682.1"/>
    </source>
</evidence>
<dbReference type="Proteomes" id="UP000316388">
    <property type="component" value="Unassembled WGS sequence"/>
</dbReference>
<evidence type="ECO:0000256" key="9">
    <source>
        <dbReference type="RuleBase" id="RU003923"/>
    </source>
</evidence>
<evidence type="ECO:0000256" key="10">
    <source>
        <dbReference type="SAM" id="Phobius"/>
    </source>
</evidence>
<keyword evidence="8 10" id="KW-0472">Membrane</keyword>
<keyword evidence="3 9" id="KW-0813">Transport</keyword>
<accession>A0A554XIP0</accession>
<feature type="transmembrane region" description="Helical" evidence="10">
    <location>
        <begin position="375"/>
        <end position="398"/>
    </location>
</feature>
<dbReference type="Gene3D" id="1.20.81.30">
    <property type="entry name" value="Type II secretion system (T2SS), domain F"/>
    <property type="match status" value="2"/>
</dbReference>
<dbReference type="GO" id="GO:0015628">
    <property type="term" value="P:protein secretion by the type II secretion system"/>
    <property type="evidence" value="ECO:0007669"/>
    <property type="project" value="TreeGrafter"/>
</dbReference>
<feature type="domain" description="Type II secretion system protein GspF" evidence="11">
    <location>
        <begin position="273"/>
        <end position="392"/>
    </location>
</feature>
<feature type="domain" description="Type II secretion system protein GspF" evidence="11">
    <location>
        <begin position="69"/>
        <end position="192"/>
    </location>
</feature>
<dbReference type="InterPro" id="IPR003004">
    <property type="entry name" value="GspF/PilC"/>
</dbReference>
<feature type="transmembrane region" description="Helical" evidence="10">
    <location>
        <begin position="221"/>
        <end position="241"/>
    </location>
</feature>
<evidence type="ECO:0000313" key="13">
    <source>
        <dbReference type="Proteomes" id="UP000316388"/>
    </source>
</evidence>
<evidence type="ECO:0000256" key="2">
    <source>
        <dbReference type="ARBA" id="ARBA00005745"/>
    </source>
</evidence>
<keyword evidence="6 9" id="KW-0812">Transmembrane</keyword>
<dbReference type="PRINTS" id="PR00812">
    <property type="entry name" value="BCTERIALGSPF"/>
</dbReference>
<name>A0A554XIP0_9BURK</name>
<dbReference type="PROSITE" id="PS00874">
    <property type="entry name" value="T2SP_F"/>
    <property type="match status" value="1"/>
</dbReference>
<evidence type="ECO:0000256" key="8">
    <source>
        <dbReference type="ARBA" id="ARBA00023136"/>
    </source>
</evidence>
<evidence type="ECO:0000256" key="6">
    <source>
        <dbReference type="ARBA" id="ARBA00022692"/>
    </source>
</evidence>
<dbReference type="InterPro" id="IPR018076">
    <property type="entry name" value="T2SS_GspF_dom"/>
</dbReference>
<dbReference type="PANTHER" id="PTHR30012">
    <property type="entry name" value="GENERAL SECRETION PATHWAY PROTEIN"/>
    <property type="match status" value="1"/>
</dbReference>
<evidence type="ECO:0000256" key="1">
    <source>
        <dbReference type="ARBA" id="ARBA00004429"/>
    </source>
</evidence>
<feature type="transmembrane region" description="Helical" evidence="10">
    <location>
        <begin position="169"/>
        <end position="191"/>
    </location>
</feature>
<evidence type="ECO:0000256" key="3">
    <source>
        <dbReference type="ARBA" id="ARBA00022448"/>
    </source>
</evidence>
<organism evidence="12 13">
    <name type="scientific">Tepidimonas fonticaldi</name>
    <dbReference type="NCBI Taxonomy" id="1101373"/>
    <lineage>
        <taxon>Bacteria</taxon>
        <taxon>Pseudomonadati</taxon>
        <taxon>Pseudomonadota</taxon>
        <taxon>Betaproteobacteria</taxon>
        <taxon>Burkholderiales</taxon>
        <taxon>Tepidimonas</taxon>
    </lineage>
</organism>
<dbReference type="InterPro" id="IPR001992">
    <property type="entry name" value="T2SS_GspF/T4SS_PilC_CS"/>
</dbReference>
<evidence type="ECO:0000256" key="5">
    <source>
        <dbReference type="ARBA" id="ARBA00022519"/>
    </source>
</evidence>
<feature type="transmembrane region" description="Helical" evidence="10">
    <location>
        <begin position="253"/>
        <end position="273"/>
    </location>
</feature>
<proteinExistence type="inferred from homology"/>
<reference evidence="12 13" key="1">
    <citation type="submission" date="2019-07" db="EMBL/GenBank/DDBJ databases">
        <title>Tepidimonas fonticaldi AT-A2 draft genome.</title>
        <authorList>
            <person name="Da Costa M.S."/>
            <person name="Froufe H.J.C."/>
            <person name="Egas C."/>
            <person name="Albuquerque L."/>
        </authorList>
    </citation>
    <scope>NUCLEOTIDE SEQUENCE [LARGE SCALE GENOMIC DNA]</scope>
    <source>
        <strain evidence="12 13">AT-A2</strain>
    </source>
</reference>
<dbReference type="EMBL" id="VJOO01000024">
    <property type="protein sequence ID" value="TSE35682.1"/>
    <property type="molecule type" value="Genomic_DNA"/>
</dbReference>
<keyword evidence="4" id="KW-1003">Cell membrane</keyword>
<dbReference type="RefSeq" id="WP_143969490.1">
    <property type="nucleotide sequence ID" value="NZ_VJOO01000024.1"/>
</dbReference>
<gene>
    <name evidence="12" type="primary">gspF_2</name>
    <name evidence="12" type="ORF">Tfont_02193</name>
</gene>
<evidence type="ECO:0000256" key="7">
    <source>
        <dbReference type="ARBA" id="ARBA00022989"/>
    </source>
</evidence>
<comment type="subcellular location">
    <subcellularLocation>
        <location evidence="1 9">Cell inner membrane</location>
        <topology evidence="1 9">Multi-pass membrane protein</topology>
    </subcellularLocation>
</comment>
<comment type="similarity">
    <text evidence="2 9">Belongs to the GSP F family.</text>
</comment>
<dbReference type="AlphaFoldDB" id="A0A554XIP0"/>